<keyword evidence="3" id="KW-1185">Reference proteome</keyword>
<feature type="region of interest" description="Disordered" evidence="1">
    <location>
        <begin position="82"/>
        <end position="108"/>
    </location>
</feature>
<protein>
    <submittedName>
        <fullName evidence="2">Uncharacterized protein</fullName>
    </submittedName>
</protein>
<evidence type="ECO:0000313" key="3">
    <source>
        <dbReference type="Proteomes" id="UP001165060"/>
    </source>
</evidence>
<feature type="region of interest" description="Disordered" evidence="1">
    <location>
        <begin position="1"/>
        <end position="41"/>
    </location>
</feature>
<evidence type="ECO:0000256" key="1">
    <source>
        <dbReference type="SAM" id="MobiDB-lite"/>
    </source>
</evidence>
<accession>A0ABQ6MDP6</accession>
<comment type="caution">
    <text evidence="2">The sequence shown here is derived from an EMBL/GenBank/DDBJ whole genome shotgun (WGS) entry which is preliminary data.</text>
</comment>
<dbReference type="Proteomes" id="UP001165060">
    <property type="component" value="Unassembled WGS sequence"/>
</dbReference>
<feature type="compositionally biased region" description="Low complexity" evidence="1">
    <location>
        <begin position="82"/>
        <end position="104"/>
    </location>
</feature>
<proteinExistence type="predicted"/>
<organism evidence="2 3">
    <name type="scientific">Tetraparma gracilis</name>
    <dbReference type="NCBI Taxonomy" id="2962635"/>
    <lineage>
        <taxon>Eukaryota</taxon>
        <taxon>Sar</taxon>
        <taxon>Stramenopiles</taxon>
        <taxon>Ochrophyta</taxon>
        <taxon>Bolidophyceae</taxon>
        <taxon>Parmales</taxon>
        <taxon>Triparmaceae</taxon>
        <taxon>Tetraparma</taxon>
    </lineage>
</organism>
<gene>
    <name evidence="2" type="ORF">TeGR_g2864</name>
</gene>
<name>A0ABQ6MDP6_9STRA</name>
<evidence type="ECO:0000313" key="2">
    <source>
        <dbReference type="EMBL" id="GMI24223.1"/>
    </source>
</evidence>
<reference evidence="2 3" key="1">
    <citation type="journal article" date="2023" name="Commun. Biol.">
        <title>Genome analysis of Parmales, the sister group of diatoms, reveals the evolutionary specialization of diatoms from phago-mixotrophs to photoautotrophs.</title>
        <authorList>
            <person name="Ban H."/>
            <person name="Sato S."/>
            <person name="Yoshikawa S."/>
            <person name="Yamada K."/>
            <person name="Nakamura Y."/>
            <person name="Ichinomiya M."/>
            <person name="Sato N."/>
            <person name="Blanc-Mathieu R."/>
            <person name="Endo H."/>
            <person name="Kuwata A."/>
            <person name="Ogata H."/>
        </authorList>
    </citation>
    <scope>NUCLEOTIDE SEQUENCE [LARGE SCALE GENOMIC DNA]</scope>
</reference>
<feature type="compositionally biased region" description="Low complexity" evidence="1">
    <location>
        <begin position="8"/>
        <end position="40"/>
    </location>
</feature>
<sequence>MPSPYSPSPLSSRLRSTKASLTRTTSTLSALTAPSMSSSSNQLRSDFCNALRSTLHGDISASPDQFGQTLAAEKIASACTSSSLGSSPSPLSSYPRLSAASSGSTPSGVLSDAGRKLYGGAAYHRALRELGVLLSASPHAEVSDEEIALAVGVSDVHDGPNFLRAAAVIAIEKSYNNVEPILDDFERRLHNIVAQCGRVAEHKLLSRSRAEDTEPFRGKATARFREVLDGFARDRAARAKE</sequence>
<dbReference type="EMBL" id="BRYB01000158">
    <property type="protein sequence ID" value="GMI24223.1"/>
    <property type="molecule type" value="Genomic_DNA"/>
</dbReference>